<accession>A0A5C4XGV3</accession>
<evidence type="ECO:0000259" key="1">
    <source>
        <dbReference type="Pfam" id="PF21926"/>
    </source>
</evidence>
<gene>
    <name evidence="2" type="ORF">FHP24_15135</name>
</gene>
<protein>
    <recommendedName>
        <fullName evidence="1">N-acyl amino acid synthase FeeM catalytic core domain-containing protein</fullName>
    </recommendedName>
</protein>
<dbReference type="Proteomes" id="UP000311605">
    <property type="component" value="Unassembled WGS sequence"/>
</dbReference>
<dbReference type="SUPFAM" id="SSF55729">
    <property type="entry name" value="Acyl-CoA N-acyltransferases (Nat)"/>
    <property type="match status" value="1"/>
</dbReference>
<evidence type="ECO:0000313" key="3">
    <source>
        <dbReference type="Proteomes" id="UP000311605"/>
    </source>
</evidence>
<dbReference type="RefSeq" id="WP_139677070.1">
    <property type="nucleotide sequence ID" value="NZ_VDMN01000003.1"/>
</dbReference>
<organism evidence="2 3">
    <name type="scientific">Aliirhizobium smilacinae</name>
    <dbReference type="NCBI Taxonomy" id="1395944"/>
    <lineage>
        <taxon>Bacteria</taxon>
        <taxon>Pseudomonadati</taxon>
        <taxon>Pseudomonadota</taxon>
        <taxon>Alphaproteobacteria</taxon>
        <taxon>Hyphomicrobiales</taxon>
        <taxon>Rhizobiaceae</taxon>
        <taxon>Aliirhizobium</taxon>
    </lineage>
</organism>
<sequence>MSVVQSFSDKSFSEKLLSALDHIEYRRIEGHEDFEDVARLRYKAYKAQNVLPVGASHLLDEIDFVPHAYVFGIYYYEELISTVRVHHVTSEHRTCQSVGVFPDAVNELLDSGLTFIDPARFAVDPDIVGELPTIPYITLRPSIMAAIHFDTDRVLQHIRPPHAAFYKRIFLADTLVPPTIAPIYGFELTLLASRVREVRPQLMRRFPLFQSEAYERRLMFGEQPTMLSPPLTVLPTARFASRPNSPEMAFLR</sequence>
<dbReference type="AlphaFoldDB" id="A0A5C4XGV3"/>
<proteinExistence type="predicted"/>
<dbReference type="Gene3D" id="3.40.630.30">
    <property type="match status" value="1"/>
</dbReference>
<evidence type="ECO:0000313" key="2">
    <source>
        <dbReference type="EMBL" id="TNM62572.1"/>
    </source>
</evidence>
<dbReference type="EMBL" id="VDMN01000003">
    <property type="protein sequence ID" value="TNM62572.1"/>
    <property type="molecule type" value="Genomic_DNA"/>
</dbReference>
<feature type="domain" description="N-acyl amino acid synthase FeeM catalytic core" evidence="1">
    <location>
        <begin position="36"/>
        <end position="192"/>
    </location>
</feature>
<dbReference type="Pfam" id="PF21926">
    <property type="entry name" value="FeeM"/>
    <property type="match status" value="1"/>
</dbReference>
<dbReference type="InterPro" id="IPR054597">
    <property type="entry name" value="FeeM_cat"/>
</dbReference>
<comment type="caution">
    <text evidence="2">The sequence shown here is derived from an EMBL/GenBank/DDBJ whole genome shotgun (WGS) entry which is preliminary data.</text>
</comment>
<dbReference type="OrthoDB" id="9812697at2"/>
<dbReference type="InterPro" id="IPR016181">
    <property type="entry name" value="Acyl_CoA_acyltransferase"/>
</dbReference>
<reference evidence="2 3" key="1">
    <citation type="submission" date="2019-06" db="EMBL/GenBank/DDBJ databases">
        <title>The draft genome of Rhizobium smilacinae PTYR-5.</title>
        <authorList>
            <person name="Liu L."/>
            <person name="Li L."/>
            <person name="Zhang X."/>
        </authorList>
    </citation>
    <scope>NUCLEOTIDE SEQUENCE [LARGE SCALE GENOMIC DNA]</scope>
    <source>
        <strain evidence="2 3">PTYR-5</strain>
    </source>
</reference>
<keyword evidence="3" id="KW-1185">Reference proteome</keyword>
<name>A0A5C4XGV3_9HYPH</name>